<sequence>MFLKLACWIAKKHGFILIKSKVPNYLGNEILLVEWAKVEISNTYYDRPKITMEGELPYVDLEQEEEK</sequence>
<proteinExistence type="predicted"/>
<comment type="caution">
    <text evidence="1">The sequence shown here is derived from an EMBL/GenBank/DDBJ whole genome shotgun (WGS) entry which is preliminary data.</text>
</comment>
<protein>
    <submittedName>
        <fullName evidence="1">Uncharacterized protein</fullName>
    </submittedName>
</protein>
<evidence type="ECO:0000313" key="1">
    <source>
        <dbReference type="EMBL" id="MDT2982751.1"/>
    </source>
</evidence>
<evidence type="ECO:0000313" key="2">
    <source>
        <dbReference type="Proteomes" id="UP001253851"/>
    </source>
</evidence>
<name>A0ABD5FKM4_ENTCA</name>
<accession>A0ABD5FKM4</accession>
<dbReference type="Proteomes" id="UP001253851">
    <property type="component" value="Unassembled WGS sequence"/>
</dbReference>
<organism evidence="1 2">
    <name type="scientific">Enterococcus casseliflavus</name>
    <name type="common">Enterococcus flavescens</name>
    <dbReference type="NCBI Taxonomy" id="37734"/>
    <lineage>
        <taxon>Bacteria</taxon>
        <taxon>Bacillati</taxon>
        <taxon>Bacillota</taxon>
        <taxon>Bacilli</taxon>
        <taxon>Lactobacillales</taxon>
        <taxon>Enterococcaceae</taxon>
        <taxon>Enterococcus</taxon>
    </lineage>
</organism>
<gene>
    <name evidence="1" type="ORF">P7I34_08765</name>
</gene>
<dbReference type="EMBL" id="JARQDZ010000003">
    <property type="protein sequence ID" value="MDT2982751.1"/>
    <property type="molecule type" value="Genomic_DNA"/>
</dbReference>
<reference evidence="1 2" key="1">
    <citation type="submission" date="2023-03" db="EMBL/GenBank/DDBJ databases">
        <authorList>
            <person name="Shen W."/>
            <person name="Cai J."/>
        </authorList>
    </citation>
    <scope>NUCLEOTIDE SEQUENCE [LARGE SCALE GENOMIC DNA]</scope>
    <source>
        <strain evidence="1 2">B516</strain>
    </source>
</reference>
<dbReference type="AlphaFoldDB" id="A0ABD5FKM4"/>
<dbReference type="RefSeq" id="WP_311957351.1">
    <property type="nucleotide sequence ID" value="NZ_JARQDZ010000003.1"/>
</dbReference>